<dbReference type="CDD" id="cd15482">
    <property type="entry name" value="Sialidase_non-viral"/>
    <property type="match status" value="1"/>
</dbReference>
<dbReference type="InterPro" id="IPR023296">
    <property type="entry name" value="Glyco_hydro_beta-prop_sf"/>
</dbReference>
<dbReference type="EMBL" id="JBBMFC010000003">
    <property type="protein sequence ID" value="MEQ2577630.1"/>
    <property type="molecule type" value="Genomic_DNA"/>
</dbReference>
<reference evidence="1 2" key="1">
    <citation type="submission" date="2024-03" db="EMBL/GenBank/DDBJ databases">
        <title>Human intestinal bacterial collection.</title>
        <authorList>
            <person name="Pauvert C."/>
            <person name="Hitch T.C.A."/>
            <person name="Clavel T."/>
        </authorList>
    </citation>
    <scope>NUCLEOTIDE SEQUENCE [LARGE SCALE GENOMIC DNA]</scope>
    <source>
        <strain evidence="1 2">CLA-AA-H78B</strain>
    </source>
</reference>
<dbReference type="Proteomes" id="UP001470288">
    <property type="component" value="Unassembled WGS sequence"/>
</dbReference>
<sequence length="347" mass="39071">MKKCIKINKNLAVPAVGILIAGLALFAGRSVQPENGFTLNQYHNADAKFIGDHIITSVDEQVRILDLEGQEVRRFEGTQASWIYVMEDDGGNEPAAESQTTAADSYTVAYSNHSNETHILKLTSDAELMDDQVAVTTDTLAIDPILVQIDEGYLLTNTEIDGTINNPSPDGDNGIYTVRLYHSDDLVNWEYMTDIISRKQNLEDGDIRYLDGTLYYFFEMEDYDKGPSKICVMESADHGMTWSEPKTLLPNEADNEMASCEKTADGWRLYVSSDLACVGESYQGASVYYCDYTDEFEPVELYVKSAMPDNESVRLYEVKEEDGKLYFLFARNFLTDCDFLLRAMDSE</sequence>
<proteinExistence type="predicted"/>
<keyword evidence="2" id="KW-1185">Reference proteome</keyword>
<comment type="caution">
    <text evidence="1">The sequence shown here is derived from an EMBL/GenBank/DDBJ whole genome shotgun (WGS) entry which is preliminary data.</text>
</comment>
<name>A0ABV1HZQ0_9FIRM</name>
<dbReference type="GO" id="GO:0016798">
    <property type="term" value="F:hydrolase activity, acting on glycosyl bonds"/>
    <property type="evidence" value="ECO:0007669"/>
    <property type="project" value="UniProtKB-KW"/>
</dbReference>
<gene>
    <name evidence="1" type="ORF">WMO62_02085</name>
</gene>
<dbReference type="RefSeq" id="WP_349143646.1">
    <property type="nucleotide sequence ID" value="NZ_JBBMFC010000003.1"/>
</dbReference>
<evidence type="ECO:0000313" key="1">
    <source>
        <dbReference type="EMBL" id="MEQ2577630.1"/>
    </source>
</evidence>
<protein>
    <submittedName>
        <fullName evidence="1">Sialidase family protein</fullName>
        <ecNumber evidence="1">3.2.1.-</ecNumber>
    </submittedName>
</protein>
<dbReference type="EC" id="3.2.1.-" evidence="1"/>
<keyword evidence="1" id="KW-0326">Glycosidase</keyword>
<evidence type="ECO:0000313" key="2">
    <source>
        <dbReference type="Proteomes" id="UP001470288"/>
    </source>
</evidence>
<accession>A0ABV1HZQ0</accession>
<keyword evidence="1" id="KW-0378">Hydrolase</keyword>
<organism evidence="1 2">
    <name type="scientific">Hominiventricola aquisgranensis</name>
    <dbReference type="NCBI Taxonomy" id="3133164"/>
    <lineage>
        <taxon>Bacteria</taxon>
        <taxon>Bacillati</taxon>
        <taxon>Bacillota</taxon>
        <taxon>Clostridia</taxon>
        <taxon>Lachnospirales</taxon>
        <taxon>Lachnospiraceae</taxon>
        <taxon>Hominiventricola</taxon>
    </lineage>
</organism>
<dbReference type="SUPFAM" id="SSF75005">
    <property type="entry name" value="Arabinanase/levansucrase/invertase"/>
    <property type="match status" value="1"/>
</dbReference>
<dbReference type="Gene3D" id="2.115.10.20">
    <property type="entry name" value="Glycosyl hydrolase domain, family 43"/>
    <property type="match status" value="1"/>
</dbReference>